<name>A0A8J6I0D2_9FIRM</name>
<feature type="domain" description="1,4-alpha-glucan branching enzyme C-terminal" evidence="7">
    <location>
        <begin position="424"/>
        <end position="524"/>
    </location>
</feature>
<feature type="binding site" evidence="4">
    <location>
        <position position="404"/>
    </location>
    <ligand>
        <name>substrate</name>
    </ligand>
</feature>
<feature type="binding site" evidence="4">
    <location>
        <position position="241"/>
    </location>
    <ligand>
        <name>substrate</name>
    </ligand>
</feature>
<feature type="binding site" evidence="4">
    <location>
        <position position="258"/>
    </location>
    <ligand>
        <name>substrate</name>
    </ligand>
</feature>
<evidence type="ECO:0000256" key="4">
    <source>
        <dbReference type="PIRSR" id="PIRSR640042-2"/>
    </source>
</evidence>
<dbReference type="Pfam" id="PF03065">
    <property type="entry name" value="Glyco_hydro_57"/>
    <property type="match status" value="1"/>
</dbReference>
<dbReference type="AlphaFoldDB" id="A0A8J6I0D2"/>
<evidence type="ECO:0000259" key="6">
    <source>
        <dbReference type="Pfam" id="PF03065"/>
    </source>
</evidence>
<dbReference type="Gene3D" id="1.20.1430.10">
    <property type="entry name" value="Families 57/38 glycoside transferase, middle domain"/>
    <property type="match status" value="1"/>
</dbReference>
<dbReference type="InterPro" id="IPR040042">
    <property type="entry name" value="Branching_enz_MT3115-like"/>
</dbReference>
<feature type="active site" description="Nucleophile" evidence="3">
    <location>
        <position position="189"/>
    </location>
</feature>
<evidence type="ECO:0000256" key="3">
    <source>
        <dbReference type="PIRSR" id="PIRSR640042-1"/>
    </source>
</evidence>
<reference evidence="8" key="1">
    <citation type="submission" date="2020-06" db="EMBL/GenBank/DDBJ databases">
        <title>Novel chitinolytic bacterium.</title>
        <authorList>
            <person name="Ungkulpasvich U."/>
            <person name="Kosugi A."/>
            <person name="Uke A."/>
        </authorList>
    </citation>
    <scope>NUCLEOTIDE SEQUENCE</scope>
    <source>
        <strain evidence="8">UUS1-1</strain>
    </source>
</reference>
<dbReference type="GO" id="GO:0005576">
    <property type="term" value="C:extracellular region"/>
    <property type="evidence" value="ECO:0007669"/>
    <property type="project" value="TreeGrafter"/>
</dbReference>
<dbReference type="Gene3D" id="3.20.110.10">
    <property type="entry name" value="Glycoside hydrolase 38, N terminal domain"/>
    <property type="match status" value="1"/>
</dbReference>
<dbReference type="InterPro" id="IPR011330">
    <property type="entry name" value="Glyco_hydro/deAcase_b/a-brl"/>
</dbReference>
<feature type="binding site" evidence="4">
    <location>
        <position position="464"/>
    </location>
    <ligand>
        <name>substrate</name>
    </ligand>
</feature>
<dbReference type="InterPro" id="IPR027291">
    <property type="entry name" value="Glyco_hydro_38_N_sf"/>
</dbReference>
<protein>
    <submittedName>
        <fullName evidence="8">DUF1957 domain-containing protein</fullName>
    </submittedName>
</protein>
<evidence type="ECO:0000313" key="9">
    <source>
        <dbReference type="Proteomes" id="UP000657177"/>
    </source>
</evidence>
<dbReference type="SUPFAM" id="SSF88713">
    <property type="entry name" value="Glycoside hydrolase/deacetylase"/>
    <property type="match status" value="1"/>
</dbReference>
<proteinExistence type="inferred from homology"/>
<evidence type="ECO:0000256" key="1">
    <source>
        <dbReference type="ARBA" id="ARBA00006821"/>
    </source>
</evidence>
<evidence type="ECO:0000256" key="5">
    <source>
        <dbReference type="RuleBase" id="RU361196"/>
    </source>
</evidence>
<gene>
    <name evidence="8" type="ORF">G5B42_02490</name>
</gene>
<sequence length="541" mass="63841">MEKGYLCLVLHAHLPFVRHPEHEHFLEEKWLFEAITETYIPLLKVFEKLAEDGVRYRVTMSLTPPLLSMLNDQLLQDRYLKHLDKLIELAAKEIERTRWLPEFNRMAHYYYDMFTFSRWYFAEKCQKNLVAPFRRLQDEGYLELITCGATHGYLPLMLHREAVRAQIHYAVEYHTRCFGRPPRGIWLPECGYNPGDDEILRDYGIRYFFTDAHGILHASPRPKYGNFAPVYCPSGVAAFGRDLESSKQVWSANEGYPGDFDYREFYRDIGYDLEYEYIRPYIDPSGLRINTGIKYYRITGRTHDKQPYNPDWAREKAAIHAGNFMFNREKQVEYLASILDRKPIIVSPYDAELFGHWWFEGPQWLDFLIRKIYYDQQTIKLVTPSDYLGLYPRNQVSTPSLSSWGYKGYNEVWLEGSNDWIYRHLHQGAKRMVELANTFPEATGLLRRALNQAARELLLAQSSDWAFIMKTGTVVPYAVRRTQDHIGRLIGLYEQIMGNRINEKWLQELEAKDNIFPDLDYRIYSSAENVKRKFEDLALAL</sequence>
<dbReference type="GO" id="GO:0003844">
    <property type="term" value="F:1,4-alpha-glucan branching enzyme activity"/>
    <property type="evidence" value="ECO:0007669"/>
    <property type="project" value="InterPro"/>
</dbReference>
<comment type="similarity">
    <text evidence="1 5">Belongs to the glycosyl hydrolase 57 family.</text>
</comment>
<dbReference type="PANTHER" id="PTHR41695:SF1">
    <property type="entry name" value="1,4-ALPHA-GLUCAN BRANCHING ENZYME TK1436"/>
    <property type="match status" value="1"/>
</dbReference>
<dbReference type="CDD" id="cd10792">
    <property type="entry name" value="GH57N_AmyC_like"/>
    <property type="match status" value="1"/>
</dbReference>
<dbReference type="InterPro" id="IPR037090">
    <property type="entry name" value="57_glycoside_trans_central"/>
</dbReference>
<dbReference type="EMBL" id="JAAKDE010000004">
    <property type="protein sequence ID" value="MBA2132414.1"/>
    <property type="molecule type" value="Genomic_DNA"/>
</dbReference>
<dbReference type="Proteomes" id="UP000657177">
    <property type="component" value="Unassembled WGS sequence"/>
</dbReference>
<dbReference type="SUPFAM" id="SSF88688">
    <property type="entry name" value="Families 57/38 glycoside transferase middle domain"/>
    <property type="match status" value="1"/>
</dbReference>
<keyword evidence="9" id="KW-1185">Reference proteome</keyword>
<evidence type="ECO:0000313" key="8">
    <source>
        <dbReference type="EMBL" id="MBA2132414.1"/>
    </source>
</evidence>
<evidence type="ECO:0000256" key="2">
    <source>
        <dbReference type="ARBA" id="ARBA00023277"/>
    </source>
</evidence>
<feature type="active site" description="Proton donor" evidence="3">
    <location>
        <position position="350"/>
    </location>
</feature>
<comment type="caution">
    <text evidence="8">The sequence shown here is derived from an EMBL/GenBank/DDBJ whole genome shotgun (WGS) entry which is preliminary data.</text>
</comment>
<dbReference type="InterPro" id="IPR028995">
    <property type="entry name" value="Glyco_hydro_57/38_cen_sf"/>
</dbReference>
<dbReference type="GO" id="GO:0030979">
    <property type="term" value="P:alpha-glucan biosynthetic process"/>
    <property type="evidence" value="ECO:0007669"/>
    <property type="project" value="InterPro"/>
</dbReference>
<evidence type="ECO:0000259" key="7">
    <source>
        <dbReference type="Pfam" id="PF09210"/>
    </source>
</evidence>
<accession>A0A8J6I0D2</accession>
<dbReference type="PANTHER" id="PTHR41695">
    <property type="entry name" value="1,4-ALPHA-GLUCAN BRANCHING ENZYME RV3031-RELATED"/>
    <property type="match status" value="1"/>
</dbReference>
<dbReference type="Pfam" id="PF09210">
    <property type="entry name" value="BE_C"/>
    <property type="match status" value="1"/>
</dbReference>
<dbReference type="InterPro" id="IPR004300">
    <property type="entry name" value="Glyco_hydro_57_N"/>
</dbReference>
<keyword evidence="2 5" id="KW-0119">Carbohydrate metabolism</keyword>
<feature type="domain" description="Glycoside hydrolase family 57 N-terminal" evidence="6">
    <location>
        <begin position="8"/>
        <end position="388"/>
    </location>
</feature>
<dbReference type="InterPro" id="IPR015293">
    <property type="entry name" value="BE_C"/>
</dbReference>
<organism evidence="8 9">
    <name type="scientific">Capillibacterium thermochitinicola</name>
    <dbReference type="NCBI Taxonomy" id="2699427"/>
    <lineage>
        <taxon>Bacteria</taxon>
        <taxon>Bacillati</taxon>
        <taxon>Bacillota</taxon>
        <taxon>Capillibacterium</taxon>
    </lineage>
</organism>
<dbReference type="RefSeq" id="WP_181338867.1">
    <property type="nucleotide sequence ID" value="NZ_JAAKDE010000004.1"/>
</dbReference>